<evidence type="ECO:0000313" key="1">
    <source>
        <dbReference type="EMBL" id="KAF1972264.1"/>
    </source>
</evidence>
<reference evidence="1" key="1">
    <citation type="journal article" date="2020" name="Stud. Mycol.">
        <title>101 Dothideomycetes genomes: a test case for predicting lifestyles and emergence of pathogens.</title>
        <authorList>
            <person name="Haridas S."/>
            <person name="Albert R."/>
            <person name="Binder M."/>
            <person name="Bloem J."/>
            <person name="Labutti K."/>
            <person name="Salamov A."/>
            <person name="Andreopoulos B."/>
            <person name="Baker S."/>
            <person name="Barry K."/>
            <person name="Bills G."/>
            <person name="Bluhm B."/>
            <person name="Cannon C."/>
            <person name="Castanera R."/>
            <person name="Culley D."/>
            <person name="Daum C."/>
            <person name="Ezra D."/>
            <person name="Gonzalez J."/>
            <person name="Henrissat B."/>
            <person name="Kuo A."/>
            <person name="Liang C."/>
            <person name="Lipzen A."/>
            <person name="Lutzoni F."/>
            <person name="Magnuson J."/>
            <person name="Mondo S."/>
            <person name="Nolan M."/>
            <person name="Ohm R."/>
            <person name="Pangilinan J."/>
            <person name="Park H.-J."/>
            <person name="Ramirez L."/>
            <person name="Alfaro M."/>
            <person name="Sun H."/>
            <person name="Tritt A."/>
            <person name="Yoshinaga Y."/>
            <person name="Zwiers L.-H."/>
            <person name="Turgeon B."/>
            <person name="Goodwin S."/>
            <person name="Spatafora J."/>
            <person name="Crous P."/>
            <person name="Grigoriev I."/>
        </authorList>
    </citation>
    <scope>NUCLEOTIDE SEQUENCE</scope>
    <source>
        <strain evidence="1">CBS 107.79</strain>
    </source>
</reference>
<sequence>MPLCTLHLFALSPSTHPSFLKALKANVSPLVVARVIRWIILPTTFSTSHLLARNIHWDYLIILPSTSPLSPDVLEKVQHHWYITAGVPSRLVQNFAEKNERLLRLGPDGVPRSIGSLESKETTRSAQDLELSGELKDWIRSFTSGDGPEARGAVSMFNLLSFKEGMKESYLEYGKAFASSIGKDHGGDAKIVGGVVHVNGTPREEGGNDGEGWDEVALAHYPSILHFAEMLADEGYQEINKRWRVPALRDTAILMTSEVEGWEGRARL</sequence>
<dbReference type="EMBL" id="ML976688">
    <property type="protein sequence ID" value="KAF1972264.1"/>
    <property type="molecule type" value="Genomic_DNA"/>
</dbReference>
<accession>A0A6A5V5D4</accession>
<proteinExistence type="predicted"/>
<dbReference type="Proteomes" id="UP000800036">
    <property type="component" value="Unassembled WGS sequence"/>
</dbReference>
<dbReference type="AlphaFoldDB" id="A0A6A5V5D4"/>
<keyword evidence="2" id="KW-1185">Reference proteome</keyword>
<dbReference type="PANTHER" id="PTHR40257">
    <property type="match status" value="1"/>
</dbReference>
<gene>
    <name evidence="1" type="ORF">BU23DRAFT_165061</name>
</gene>
<protein>
    <recommendedName>
        <fullName evidence="3">EthD domain-containing protein</fullName>
    </recommendedName>
</protein>
<dbReference type="Gene3D" id="3.30.70.100">
    <property type="match status" value="1"/>
</dbReference>
<dbReference type="PANTHER" id="PTHR40257:SF1">
    <property type="entry name" value="DUF1330 DOMAIN-CONTAINING PROTEIN"/>
    <property type="match status" value="1"/>
</dbReference>
<dbReference type="OrthoDB" id="265717at2759"/>
<organism evidence="1 2">
    <name type="scientific">Bimuria novae-zelandiae CBS 107.79</name>
    <dbReference type="NCBI Taxonomy" id="1447943"/>
    <lineage>
        <taxon>Eukaryota</taxon>
        <taxon>Fungi</taxon>
        <taxon>Dikarya</taxon>
        <taxon>Ascomycota</taxon>
        <taxon>Pezizomycotina</taxon>
        <taxon>Dothideomycetes</taxon>
        <taxon>Pleosporomycetidae</taxon>
        <taxon>Pleosporales</taxon>
        <taxon>Massarineae</taxon>
        <taxon>Didymosphaeriaceae</taxon>
        <taxon>Bimuria</taxon>
    </lineage>
</organism>
<evidence type="ECO:0000313" key="2">
    <source>
        <dbReference type="Proteomes" id="UP000800036"/>
    </source>
</evidence>
<evidence type="ECO:0008006" key="3">
    <source>
        <dbReference type="Google" id="ProtNLM"/>
    </source>
</evidence>
<name>A0A6A5V5D4_9PLEO</name>